<dbReference type="EMBL" id="OX395141">
    <property type="protein sequence ID" value="CAI5795297.1"/>
    <property type="molecule type" value="Genomic_DNA"/>
</dbReference>
<name>A0AA35LGC3_9SAUR</name>
<evidence type="ECO:0000313" key="2">
    <source>
        <dbReference type="Proteomes" id="UP001178461"/>
    </source>
</evidence>
<dbReference type="AlphaFoldDB" id="A0AA35LGC3"/>
<proteinExistence type="predicted"/>
<evidence type="ECO:0000313" key="1">
    <source>
        <dbReference type="EMBL" id="CAI5795297.1"/>
    </source>
</evidence>
<accession>A0AA35LGC3</accession>
<keyword evidence="2" id="KW-1185">Reference proteome</keyword>
<reference evidence="1" key="1">
    <citation type="submission" date="2022-12" db="EMBL/GenBank/DDBJ databases">
        <authorList>
            <person name="Alioto T."/>
            <person name="Alioto T."/>
            <person name="Gomez Garrido J."/>
        </authorList>
    </citation>
    <scope>NUCLEOTIDE SEQUENCE</scope>
</reference>
<organism evidence="1 2">
    <name type="scientific">Podarcis lilfordi</name>
    <name type="common">Lilford's wall lizard</name>
    <dbReference type="NCBI Taxonomy" id="74358"/>
    <lineage>
        <taxon>Eukaryota</taxon>
        <taxon>Metazoa</taxon>
        <taxon>Chordata</taxon>
        <taxon>Craniata</taxon>
        <taxon>Vertebrata</taxon>
        <taxon>Euteleostomi</taxon>
        <taxon>Lepidosauria</taxon>
        <taxon>Squamata</taxon>
        <taxon>Bifurcata</taxon>
        <taxon>Unidentata</taxon>
        <taxon>Episquamata</taxon>
        <taxon>Laterata</taxon>
        <taxon>Lacertibaenia</taxon>
        <taxon>Lacertidae</taxon>
        <taxon>Podarcis</taxon>
    </lineage>
</organism>
<protein>
    <submittedName>
        <fullName evidence="1">Uncharacterized protein</fullName>
    </submittedName>
</protein>
<sequence>MGAAILEGGRTLHDCYLFQPWRSLFLSLWDRLSGEHAHSIANDLEAGKKDLGISLTKAQLLKEQQKRASLTLCA</sequence>
<gene>
    <name evidence="1" type="ORF">PODLI_1B040760</name>
</gene>
<dbReference type="Proteomes" id="UP001178461">
    <property type="component" value="Chromosome 15"/>
</dbReference>